<reference evidence="6" key="2">
    <citation type="submission" date="2025-08" db="UniProtKB">
        <authorList>
            <consortium name="Ensembl"/>
        </authorList>
    </citation>
    <scope>IDENTIFICATION</scope>
</reference>
<dbReference type="InterPro" id="IPR036179">
    <property type="entry name" value="Ig-like_dom_sf"/>
</dbReference>
<evidence type="ECO:0000313" key="6">
    <source>
        <dbReference type="Ensembl" id="ENSMMDP00005040981.1"/>
    </source>
</evidence>
<dbReference type="InterPro" id="IPR013783">
    <property type="entry name" value="Ig-like_fold"/>
</dbReference>
<dbReference type="PANTHER" id="PTHR35971">
    <property type="entry name" value="SI:DKEY-31G6.6"/>
    <property type="match status" value="1"/>
</dbReference>
<evidence type="ECO:0000256" key="4">
    <source>
        <dbReference type="ARBA" id="ARBA00023157"/>
    </source>
</evidence>
<dbReference type="FunFam" id="2.60.40.10:FF:000228">
    <property type="entry name" value="obscurin isoform X4"/>
    <property type="match status" value="1"/>
</dbReference>
<protein>
    <recommendedName>
        <fullName evidence="5">Ig-like domain-containing protein</fullName>
    </recommendedName>
</protein>
<dbReference type="PANTHER" id="PTHR35971:SF5">
    <property type="entry name" value="OBSCURIN LIKE CYTOSKELETAL ADAPTOR 1"/>
    <property type="match status" value="1"/>
</dbReference>
<dbReference type="Gene3D" id="2.60.40.10">
    <property type="entry name" value="Immunoglobulins"/>
    <property type="match status" value="3"/>
</dbReference>
<accession>A0A668A7K2</accession>
<reference evidence="6" key="1">
    <citation type="submission" date="2019-06" db="EMBL/GenBank/DDBJ databases">
        <authorList>
            <consortium name="Wellcome Sanger Institute Data Sharing"/>
        </authorList>
    </citation>
    <scope>NUCLEOTIDE SEQUENCE [LARGE SCALE GENOMIC DNA]</scope>
</reference>
<organism evidence="6 7">
    <name type="scientific">Myripristis murdjan</name>
    <name type="common">pinecone soldierfish</name>
    <dbReference type="NCBI Taxonomy" id="586833"/>
    <lineage>
        <taxon>Eukaryota</taxon>
        <taxon>Metazoa</taxon>
        <taxon>Chordata</taxon>
        <taxon>Craniata</taxon>
        <taxon>Vertebrata</taxon>
        <taxon>Euteleostomi</taxon>
        <taxon>Actinopterygii</taxon>
        <taxon>Neopterygii</taxon>
        <taxon>Teleostei</taxon>
        <taxon>Neoteleostei</taxon>
        <taxon>Acanthomorphata</taxon>
        <taxon>Holocentriformes</taxon>
        <taxon>Holocentridae</taxon>
        <taxon>Myripristis</taxon>
    </lineage>
</organism>
<dbReference type="SUPFAM" id="SSF48726">
    <property type="entry name" value="Immunoglobulin"/>
    <property type="match status" value="2"/>
</dbReference>
<comment type="subcellular location">
    <subcellularLocation>
        <location evidence="1">Cytoplasm</location>
    </subcellularLocation>
</comment>
<feature type="domain" description="Ig-like" evidence="5">
    <location>
        <begin position="30"/>
        <end position="114"/>
    </location>
</feature>
<keyword evidence="4" id="KW-1015">Disulfide bond</keyword>
<dbReference type="GO" id="GO:0005737">
    <property type="term" value="C:cytoplasm"/>
    <property type="evidence" value="ECO:0007669"/>
    <property type="project" value="UniProtKB-SubCell"/>
</dbReference>
<dbReference type="Proteomes" id="UP000472263">
    <property type="component" value="Chromosome 17"/>
</dbReference>
<dbReference type="SMART" id="SM00409">
    <property type="entry name" value="IG"/>
    <property type="match status" value="2"/>
</dbReference>
<dbReference type="InterPro" id="IPR007110">
    <property type="entry name" value="Ig-like_dom"/>
</dbReference>
<evidence type="ECO:0000256" key="1">
    <source>
        <dbReference type="ARBA" id="ARBA00004496"/>
    </source>
</evidence>
<dbReference type="PROSITE" id="PS50835">
    <property type="entry name" value="IG_LIKE"/>
    <property type="match status" value="1"/>
</dbReference>
<keyword evidence="3" id="KW-0597">Phosphoprotein</keyword>
<evidence type="ECO:0000256" key="2">
    <source>
        <dbReference type="ARBA" id="ARBA00022490"/>
    </source>
</evidence>
<dbReference type="GeneTree" id="ENSGT00940000168428"/>
<dbReference type="Ensembl" id="ENSMMDT00005041817.1">
    <property type="protein sequence ID" value="ENSMMDP00005040981.1"/>
    <property type="gene ID" value="ENSMMDG00005018948.1"/>
</dbReference>
<sequence>MKQKASVNELLINEVVPEDSGEYSCVCGDQKTTTSKLESQEAEEGGSVTLHCELSKPGVPVEWKKGTQVLQSGEKYQMKQKASVTELLINKVVPEDSGEYSCVCGDQKTTASVNIKGRRKIENVFVSTSNSLSKPGVPVEWKKGTQVLQSGEKYQMKQKASVIELLINKVVPEDSGEYSCECGDQKTTTSIKIKGRKKF</sequence>
<dbReference type="InterPro" id="IPR052385">
    <property type="entry name" value="Obscurin/Obscurin-like_Reg"/>
</dbReference>
<reference evidence="6" key="3">
    <citation type="submission" date="2025-09" db="UniProtKB">
        <authorList>
            <consortium name="Ensembl"/>
        </authorList>
    </citation>
    <scope>IDENTIFICATION</scope>
</reference>
<dbReference type="AlphaFoldDB" id="A0A668A7K2"/>
<dbReference type="InterPro" id="IPR003598">
    <property type="entry name" value="Ig_sub2"/>
</dbReference>
<dbReference type="InterPro" id="IPR013098">
    <property type="entry name" value="Ig_I-set"/>
</dbReference>
<proteinExistence type="predicted"/>
<evidence type="ECO:0000313" key="7">
    <source>
        <dbReference type="Proteomes" id="UP000472263"/>
    </source>
</evidence>
<evidence type="ECO:0000259" key="5">
    <source>
        <dbReference type="PROSITE" id="PS50835"/>
    </source>
</evidence>
<name>A0A668A7K2_9TELE</name>
<dbReference type="InterPro" id="IPR003599">
    <property type="entry name" value="Ig_sub"/>
</dbReference>
<dbReference type="SMART" id="SM00408">
    <property type="entry name" value="IGc2"/>
    <property type="match status" value="2"/>
</dbReference>
<dbReference type="InParanoid" id="A0A668A7K2"/>
<keyword evidence="2" id="KW-0963">Cytoplasm</keyword>
<keyword evidence="7" id="KW-1185">Reference proteome</keyword>
<evidence type="ECO:0000256" key="3">
    <source>
        <dbReference type="ARBA" id="ARBA00022553"/>
    </source>
</evidence>
<dbReference type="Pfam" id="PF07679">
    <property type="entry name" value="I-set"/>
    <property type="match status" value="2"/>
</dbReference>